<comment type="caution">
    <text evidence="1">The sequence shown here is derived from an EMBL/GenBank/DDBJ whole genome shotgun (WGS) entry which is preliminary data.</text>
</comment>
<accession>A0ABR9KT47</accession>
<dbReference type="InterPro" id="IPR028082">
    <property type="entry name" value="Peripla_BP_I"/>
</dbReference>
<evidence type="ECO:0000313" key="1">
    <source>
        <dbReference type="EMBL" id="MBE1565195.1"/>
    </source>
</evidence>
<dbReference type="Proteomes" id="UP000661607">
    <property type="component" value="Unassembled WGS sequence"/>
</dbReference>
<keyword evidence="2" id="KW-1185">Reference proteome</keyword>
<gene>
    <name evidence="1" type="ORF">H4W81_007974</name>
</gene>
<reference evidence="1 2" key="1">
    <citation type="submission" date="2020-10" db="EMBL/GenBank/DDBJ databases">
        <title>Sequencing the genomes of 1000 actinobacteria strains.</title>
        <authorList>
            <person name="Klenk H.-P."/>
        </authorList>
    </citation>
    <scope>NUCLEOTIDE SEQUENCE [LARGE SCALE GENOMIC DNA]</scope>
    <source>
        <strain evidence="1 2">DSM 43748</strain>
    </source>
</reference>
<dbReference type="EMBL" id="JADBEF010000001">
    <property type="protein sequence ID" value="MBE1565195.1"/>
    <property type="molecule type" value="Genomic_DNA"/>
</dbReference>
<protein>
    <submittedName>
        <fullName evidence="1">Uncharacterized protein</fullName>
    </submittedName>
</protein>
<name>A0ABR9KT47_9ACTN</name>
<sequence>MSAEPTAALTAELTAELTTVVRLASQHHPLLVNVGHGRSAASLERARSFVETWEARGGQVGEVVSWPTEAASWLRPACRMVTGHPDLWVVADEPEGWTGMGRRLVATGVWRPCRTIAFAGLAVPELPALAGEEATEGLRGALADGRLWLVSEGQLVAG</sequence>
<proteinExistence type="predicted"/>
<dbReference type="SUPFAM" id="SSF53822">
    <property type="entry name" value="Periplasmic binding protein-like I"/>
    <property type="match status" value="1"/>
</dbReference>
<organism evidence="1 2">
    <name type="scientific">Nonomuraea africana</name>
    <dbReference type="NCBI Taxonomy" id="46171"/>
    <lineage>
        <taxon>Bacteria</taxon>
        <taxon>Bacillati</taxon>
        <taxon>Actinomycetota</taxon>
        <taxon>Actinomycetes</taxon>
        <taxon>Streptosporangiales</taxon>
        <taxon>Streptosporangiaceae</taxon>
        <taxon>Nonomuraea</taxon>
    </lineage>
</organism>
<dbReference type="RefSeq" id="WP_318782337.1">
    <property type="nucleotide sequence ID" value="NZ_BAAASY010000005.1"/>
</dbReference>
<evidence type="ECO:0000313" key="2">
    <source>
        <dbReference type="Proteomes" id="UP000661607"/>
    </source>
</evidence>